<organism evidence="1 2">
    <name type="scientific">Racocetra fulgida</name>
    <dbReference type="NCBI Taxonomy" id="60492"/>
    <lineage>
        <taxon>Eukaryota</taxon>
        <taxon>Fungi</taxon>
        <taxon>Fungi incertae sedis</taxon>
        <taxon>Mucoromycota</taxon>
        <taxon>Glomeromycotina</taxon>
        <taxon>Glomeromycetes</taxon>
        <taxon>Diversisporales</taxon>
        <taxon>Gigasporaceae</taxon>
        <taxon>Racocetra</taxon>
    </lineage>
</organism>
<evidence type="ECO:0000313" key="2">
    <source>
        <dbReference type="Proteomes" id="UP000789396"/>
    </source>
</evidence>
<dbReference type="AlphaFoldDB" id="A0A9N8VPJ9"/>
<reference evidence="1" key="1">
    <citation type="submission" date="2021-06" db="EMBL/GenBank/DDBJ databases">
        <authorList>
            <person name="Kallberg Y."/>
            <person name="Tangrot J."/>
            <person name="Rosling A."/>
        </authorList>
    </citation>
    <scope>NUCLEOTIDE SEQUENCE</scope>
    <source>
        <strain evidence="1">IN212</strain>
    </source>
</reference>
<dbReference type="OrthoDB" id="2433441at2759"/>
<name>A0A9N8VPJ9_9GLOM</name>
<dbReference type="Proteomes" id="UP000789396">
    <property type="component" value="Unassembled WGS sequence"/>
</dbReference>
<dbReference type="EMBL" id="CAJVPZ010000157">
    <property type="protein sequence ID" value="CAG8455416.1"/>
    <property type="molecule type" value="Genomic_DNA"/>
</dbReference>
<gene>
    <name evidence="1" type="ORF">RFULGI_LOCUS437</name>
</gene>
<proteinExistence type="predicted"/>
<comment type="caution">
    <text evidence="1">The sequence shown here is derived from an EMBL/GenBank/DDBJ whole genome shotgun (WGS) entry which is preliminary data.</text>
</comment>
<sequence>LATSQNIEEHISTAVNLNNNNDEDIFAKMWADDQILVKDEVTHYLCYPNKRRNLDSLIWWQGHQSKSSEDKEIDDFLDSTYKEKVSKERIREKKLRKQNLSSDNTSSEEW</sequence>
<keyword evidence="2" id="KW-1185">Reference proteome</keyword>
<accession>A0A9N8VPJ9</accession>
<feature type="non-terminal residue" evidence="1">
    <location>
        <position position="110"/>
    </location>
</feature>
<evidence type="ECO:0000313" key="1">
    <source>
        <dbReference type="EMBL" id="CAG8455416.1"/>
    </source>
</evidence>
<protein>
    <submittedName>
        <fullName evidence="1">10807_t:CDS:1</fullName>
    </submittedName>
</protein>